<dbReference type="InterPro" id="IPR011856">
    <property type="entry name" value="tRNA_endonuc-like_dom_sf"/>
</dbReference>
<dbReference type="Proteomes" id="UP000033815">
    <property type="component" value="Unassembled WGS sequence"/>
</dbReference>
<evidence type="ECO:0000313" key="4">
    <source>
        <dbReference type="Proteomes" id="UP000033815"/>
    </source>
</evidence>
<reference evidence="3 4" key="1">
    <citation type="journal article" date="2015" name="Nature">
        <title>rRNA introns, odd ribosomes, and small enigmatic genomes across a large radiation of phyla.</title>
        <authorList>
            <person name="Brown C.T."/>
            <person name="Hug L.A."/>
            <person name="Thomas B.C."/>
            <person name="Sharon I."/>
            <person name="Castelle C.J."/>
            <person name="Singh A."/>
            <person name="Wilkins M.J."/>
            <person name="Williams K.H."/>
            <person name="Banfield J.F."/>
        </authorList>
    </citation>
    <scope>NUCLEOTIDE SEQUENCE [LARGE SCALE GENOMIC DNA]</scope>
</reference>
<gene>
    <name evidence="3" type="ORF">UW25_C0004G0238</name>
</gene>
<name>A0A837I764_9BACT</name>
<dbReference type="HAMAP" id="MF_00048">
    <property type="entry name" value="UPF0102"/>
    <property type="match status" value="1"/>
</dbReference>
<dbReference type="PANTHER" id="PTHR34039:SF1">
    <property type="entry name" value="UPF0102 PROTEIN YRAN"/>
    <property type="match status" value="1"/>
</dbReference>
<dbReference type="AlphaFoldDB" id="A0A837I764"/>
<dbReference type="SUPFAM" id="SSF52980">
    <property type="entry name" value="Restriction endonuclease-like"/>
    <property type="match status" value="1"/>
</dbReference>
<comment type="caution">
    <text evidence="3">The sequence shown here is derived from an EMBL/GenBank/DDBJ whole genome shotgun (WGS) entry which is preliminary data.</text>
</comment>
<dbReference type="PANTHER" id="PTHR34039">
    <property type="entry name" value="UPF0102 PROTEIN YRAN"/>
    <property type="match status" value="1"/>
</dbReference>
<dbReference type="InterPro" id="IPR011335">
    <property type="entry name" value="Restrct_endonuc-II-like"/>
</dbReference>
<dbReference type="Pfam" id="PF02021">
    <property type="entry name" value="UPF0102"/>
    <property type="match status" value="1"/>
</dbReference>
<dbReference type="GO" id="GO:0003676">
    <property type="term" value="F:nucleic acid binding"/>
    <property type="evidence" value="ECO:0007669"/>
    <property type="project" value="InterPro"/>
</dbReference>
<accession>A0A837I764</accession>
<organism evidence="3 4">
    <name type="scientific">Candidatus Nomurabacteria bacterium GW2011_GWB1_44_12</name>
    <dbReference type="NCBI Taxonomy" id="1618748"/>
    <lineage>
        <taxon>Bacteria</taxon>
        <taxon>Candidatus Nomuraibacteriota</taxon>
    </lineage>
</organism>
<comment type="similarity">
    <text evidence="1 2">Belongs to the UPF0102 family.</text>
</comment>
<evidence type="ECO:0000256" key="2">
    <source>
        <dbReference type="HAMAP-Rule" id="MF_00048"/>
    </source>
</evidence>
<sequence length="154" mass="17865">MILMAEPTEKQKIGRLGEDIAVKYLENKGFLVIERNYLKKCGEIDVIAKKAGITHFIEVKSVTRENLGRNVSRETDSPHRRGLCKDNVSRVTDKYRPEDNLHPYKLKRLARVIQLYLFEKHANGEPEWVFDAITVQIDTKTRRASVKFLQNIVL</sequence>
<dbReference type="InterPro" id="IPR003509">
    <property type="entry name" value="UPF0102_YraN-like"/>
</dbReference>
<evidence type="ECO:0000256" key="1">
    <source>
        <dbReference type="ARBA" id="ARBA00006738"/>
    </source>
</evidence>
<proteinExistence type="inferred from homology"/>
<evidence type="ECO:0000313" key="3">
    <source>
        <dbReference type="EMBL" id="KKT36910.1"/>
    </source>
</evidence>
<dbReference type="Gene3D" id="3.40.1350.10">
    <property type="match status" value="1"/>
</dbReference>
<dbReference type="EMBL" id="LCHP01000004">
    <property type="protein sequence ID" value="KKT36910.1"/>
    <property type="molecule type" value="Genomic_DNA"/>
</dbReference>
<protein>
    <recommendedName>
        <fullName evidence="2">UPF0102 protein UW25_C0004G0238</fullName>
    </recommendedName>
</protein>